<dbReference type="CDD" id="cd24050">
    <property type="entry name" value="ASKHA_NBD_ANMK"/>
    <property type="match status" value="1"/>
</dbReference>
<gene>
    <name evidence="1" type="primary">anmK</name>
    <name evidence="2" type="ORF">SAMN05421686_1083</name>
</gene>
<dbReference type="GO" id="GO:0016773">
    <property type="term" value="F:phosphotransferase activity, alcohol group as acceptor"/>
    <property type="evidence" value="ECO:0007669"/>
    <property type="project" value="UniProtKB-UniRule"/>
</dbReference>
<reference evidence="3" key="1">
    <citation type="submission" date="2017-01" db="EMBL/GenBank/DDBJ databases">
        <authorList>
            <person name="Varghese N."/>
            <person name="Submissions S."/>
        </authorList>
    </citation>
    <scope>NUCLEOTIDE SEQUENCE [LARGE SCALE GENOMIC DNA]</scope>
    <source>
        <strain evidence="3">DSM 24913</strain>
    </source>
</reference>
<evidence type="ECO:0000313" key="2">
    <source>
        <dbReference type="EMBL" id="SIT03451.1"/>
    </source>
</evidence>
<dbReference type="RefSeq" id="WP_076516721.1">
    <property type="nucleotide sequence ID" value="NZ_FTOH01000008.1"/>
</dbReference>
<dbReference type="InterPro" id="IPR043129">
    <property type="entry name" value="ATPase_NBD"/>
</dbReference>
<sequence>MTLCIGLMSGTSADGMDACLVEITPDKVTMVDALCIDYPDEVSDFFKALAISETLSAELIMDADRLIAQYGVQAVVTLLEKNALSAADITAVGSHGHTLRHRPQPDGFSWQIGDPSWLAEYTGITCVADFRRRDIAAGGEGAPLVPAFHQVAMQAHQPCGVLNIGGIANLTLVNPDPNKTLGFDTGPGNALMDEYCRAMTGCSCDAGGSSAARGVVISDLLEEWLQHPYFSEEPPKSTGRELFNLKELTIPAGSNPDDVLATLAELTATSITDAIKRFAPELKDLYVCGGGVNNSHLMARIRAKLSEVQVQSTEAVGIHPDWMEAMAFAWLGWRTLNHLSGNLPAVTGAQGERILGGIYPAGAGENNQK</sequence>
<dbReference type="SUPFAM" id="SSF53067">
    <property type="entry name" value="Actin-like ATPase domain"/>
    <property type="match status" value="1"/>
</dbReference>
<dbReference type="AlphaFoldDB" id="A0A1N7NYT6"/>
<dbReference type="NCBIfam" id="NF007139">
    <property type="entry name" value="PRK09585.1-3"/>
    <property type="match status" value="1"/>
</dbReference>
<dbReference type="PANTHER" id="PTHR30605:SF0">
    <property type="entry name" value="ANHYDRO-N-ACETYLMURAMIC ACID KINASE"/>
    <property type="match status" value="1"/>
</dbReference>
<keyword evidence="3" id="KW-1185">Reference proteome</keyword>
<dbReference type="GO" id="GO:0006040">
    <property type="term" value="P:amino sugar metabolic process"/>
    <property type="evidence" value="ECO:0007669"/>
    <property type="project" value="InterPro"/>
</dbReference>
<dbReference type="OrthoDB" id="9763949at2"/>
<proteinExistence type="inferred from homology"/>
<keyword evidence="1 2" id="KW-0418">Kinase</keyword>
<dbReference type="UniPathway" id="UPA00544"/>
<protein>
    <recommendedName>
        <fullName evidence="1">Anhydro-N-acetylmuramic acid kinase</fullName>
        <ecNumber evidence="1">2.7.1.170</ecNumber>
    </recommendedName>
    <alternativeName>
        <fullName evidence="1">AnhMurNAc kinase</fullName>
    </alternativeName>
</protein>
<name>A0A1N7NYT6_9GAMM</name>
<evidence type="ECO:0000313" key="3">
    <source>
        <dbReference type="Proteomes" id="UP000185639"/>
    </source>
</evidence>
<dbReference type="InterPro" id="IPR005338">
    <property type="entry name" value="Anhydro_N_Ac-Mur_kinase"/>
</dbReference>
<dbReference type="PANTHER" id="PTHR30605">
    <property type="entry name" value="ANHYDRO-N-ACETYLMURAMIC ACID KINASE"/>
    <property type="match status" value="1"/>
</dbReference>
<keyword evidence="1" id="KW-0547">Nucleotide-binding</keyword>
<dbReference type="GO" id="GO:0005524">
    <property type="term" value="F:ATP binding"/>
    <property type="evidence" value="ECO:0007669"/>
    <property type="project" value="UniProtKB-UniRule"/>
</dbReference>
<dbReference type="Pfam" id="PF03702">
    <property type="entry name" value="AnmK"/>
    <property type="match status" value="1"/>
</dbReference>
<comment type="pathway">
    <text evidence="1">Cell wall biogenesis; peptidoglycan recycling.</text>
</comment>
<dbReference type="Proteomes" id="UP000185639">
    <property type="component" value="Unassembled WGS sequence"/>
</dbReference>
<dbReference type="GO" id="GO:0009254">
    <property type="term" value="P:peptidoglycan turnover"/>
    <property type="evidence" value="ECO:0007669"/>
    <property type="project" value="UniProtKB-UniRule"/>
</dbReference>
<dbReference type="STRING" id="484498.SAMN05421686_1083"/>
<comment type="pathway">
    <text evidence="1">Amino-sugar metabolism; 1,6-anhydro-N-acetylmuramate degradation.</text>
</comment>
<dbReference type="Gene3D" id="3.30.420.40">
    <property type="match status" value="2"/>
</dbReference>
<dbReference type="EC" id="2.7.1.170" evidence="1"/>
<comment type="function">
    <text evidence="1">Catalyzes the specific phosphorylation of 1,6-anhydro-N-acetylmuramic acid (anhMurNAc) with the simultaneous cleavage of the 1,6-anhydro ring, generating MurNAc-6-P. Is required for the utilization of anhMurNAc either imported from the medium or derived from its own cell wall murein, and thus plays a role in cell wall recycling.</text>
</comment>
<accession>A0A1N7NYT6</accession>
<dbReference type="GO" id="GO:0016301">
    <property type="term" value="F:kinase activity"/>
    <property type="evidence" value="ECO:0007669"/>
    <property type="project" value="UniProtKB-KW"/>
</dbReference>
<feature type="binding site" evidence="1">
    <location>
        <begin position="10"/>
        <end position="17"/>
    </location>
    <ligand>
        <name>ATP</name>
        <dbReference type="ChEBI" id="CHEBI:30616"/>
    </ligand>
</feature>
<organism evidence="2 3">
    <name type="scientific">Thalassolituus maritimus</name>
    <dbReference type="NCBI Taxonomy" id="484498"/>
    <lineage>
        <taxon>Bacteria</taxon>
        <taxon>Pseudomonadati</taxon>
        <taxon>Pseudomonadota</taxon>
        <taxon>Gammaproteobacteria</taxon>
        <taxon>Oceanospirillales</taxon>
        <taxon>Oceanospirillaceae</taxon>
        <taxon>Thalassolituus</taxon>
    </lineage>
</organism>
<comment type="similarity">
    <text evidence="1">Belongs to the anhydro-N-acetylmuramic acid kinase family.</text>
</comment>
<keyword evidence="1" id="KW-0119">Carbohydrate metabolism</keyword>
<dbReference type="HAMAP" id="MF_01270">
    <property type="entry name" value="AnhMurNAc_kinase"/>
    <property type="match status" value="1"/>
</dbReference>
<dbReference type="EMBL" id="FTOH01000008">
    <property type="protein sequence ID" value="SIT03451.1"/>
    <property type="molecule type" value="Genomic_DNA"/>
</dbReference>
<comment type="catalytic activity">
    <reaction evidence="1">
        <text>1,6-anhydro-N-acetyl-beta-muramate + ATP + H2O = N-acetyl-D-muramate 6-phosphate + ADP + H(+)</text>
        <dbReference type="Rhea" id="RHEA:24952"/>
        <dbReference type="ChEBI" id="CHEBI:15377"/>
        <dbReference type="ChEBI" id="CHEBI:15378"/>
        <dbReference type="ChEBI" id="CHEBI:30616"/>
        <dbReference type="ChEBI" id="CHEBI:58690"/>
        <dbReference type="ChEBI" id="CHEBI:58722"/>
        <dbReference type="ChEBI" id="CHEBI:456216"/>
        <dbReference type="EC" id="2.7.1.170"/>
    </reaction>
</comment>
<dbReference type="GO" id="GO:0097175">
    <property type="term" value="P:1,6-anhydro-N-acetyl-beta-muramic acid catabolic process"/>
    <property type="evidence" value="ECO:0007669"/>
    <property type="project" value="UniProtKB-UniRule"/>
</dbReference>
<keyword evidence="1" id="KW-0067">ATP-binding</keyword>
<evidence type="ECO:0000256" key="1">
    <source>
        <dbReference type="HAMAP-Rule" id="MF_01270"/>
    </source>
</evidence>
<keyword evidence="1" id="KW-0808">Transferase</keyword>
<dbReference type="UniPathway" id="UPA00343"/>